<gene>
    <name evidence="11" type="ORF">J1605_004379</name>
    <name evidence="10" type="ORF">J1605_013834</name>
</gene>
<keyword evidence="4" id="KW-0812">Transmembrane</keyword>
<evidence type="ECO:0000313" key="10">
    <source>
        <dbReference type="EMBL" id="KAJ8778216.1"/>
    </source>
</evidence>
<dbReference type="Proteomes" id="UP001159641">
    <property type="component" value="Unassembled WGS sequence"/>
</dbReference>
<keyword evidence="3 9" id="KW-0808">Transferase</keyword>
<evidence type="ECO:0000256" key="5">
    <source>
        <dbReference type="ARBA" id="ARBA00022968"/>
    </source>
</evidence>
<proteinExistence type="inferred from homology"/>
<keyword evidence="12" id="KW-1185">Reference proteome</keyword>
<evidence type="ECO:0000256" key="1">
    <source>
        <dbReference type="ARBA" id="ARBA00004447"/>
    </source>
</evidence>
<comment type="caution">
    <text evidence="10">The sequence shown here is derived from an EMBL/GenBank/DDBJ whole genome shotgun (WGS) entry which is preliminary data.</text>
</comment>
<evidence type="ECO:0000256" key="2">
    <source>
        <dbReference type="ARBA" id="ARBA00009239"/>
    </source>
</evidence>
<name>A0AB34GF01_ESCRO</name>
<protein>
    <recommendedName>
        <fullName evidence="9">Hexosyltransferase</fullName>
        <ecNumber evidence="9">2.4.1.-</ecNumber>
    </recommendedName>
</protein>
<dbReference type="Pfam" id="PF05679">
    <property type="entry name" value="CHGN"/>
    <property type="match status" value="1"/>
</dbReference>
<sequence length="278" mass="31564">MGFYAGIYRTEKDKGTLYELTFRGDHKHEFRRLVLFRPFGPIMKVKKEELNMAGTLVNVIVPLARRVDKFRQFMQNFREVSHKVRHTSASANCRVSCVVQTQCFSQEQHRWSSRMPRGFGAAMLSASSICPPLGHAHYPALCWGPEWEMCIQQDGRVHLTVVYFGKEEMNEVKGILENTSNPTVQMKFLITHCPSLVPKLALTSNFVLMTYCPTARWGRSLPFVFTPIILLGLAFPPSSFLLPQTPYLCIPTQVPTLELILTCPHTPLQHLLSVALGL</sequence>
<evidence type="ECO:0000256" key="4">
    <source>
        <dbReference type="ARBA" id="ARBA00022692"/>
    </source>
</evidence>
<evidence type="ECO:0000256" key="3">
    <source>
        <dbReference type="ARBA" id="ARBA00022679"/>
    </source>
</evidence>
<keyword evidence="5 9" id="KW-0735">Signal-anchor</keyword>
<dbReference type="InterPro" id="IPR051227">
    <property type="entry name" value="CS_glycosyltransferase"/>
</dbReference>
<accession>A0AB34GF01</accession>
<evidence type="ECO:0000256" key="9">
    <source>
        <dbReference type="RuleBase" id="RU364016"/>
    </source>
</evidence>
<dbReference type="AlphaFoldDB" id="A0AB34GF01"/>
<dbReference type="GO" id="GO:0032580">
    <property type="term" value="C:Golgi cisterna membrane"/>
    <property type="evidence" value="ECO:0007669"/>
    <property type="project" value="UniProtKB-SubCell"/>
</dbReference>
<evidence type="ECO:0000313" key="12">
    <source>
        <dbReference type="Proteomes" id="UP001159641"/>
    </source>
</evidence>
<evidence type="ECO:0000256" key="7">
    <source>
        <dbReference type="ARBA" id="ARBA00023034"/>
    </source>
</evidence>
<dbReference type="PANTHER" id="PTHR12369:SF19">
    <property type="entry name" value="CHONDROITIN SULFATE N-ACETYLGALACTOSAMINYLTRANSFERASE 1"/>
    <property type="match status" value="1"/>
</dbReference>
<dbReference type="PANTHER" id="PTHR12369">
    <property type="entry name" value="CHONDROITIN SYNTHASE"/>
    <property type="match status" value="1"/>
</dbReference>
<reference evidence="10 12" key="1">
    <citation type="submission" date="2022-11" db="EMBL/GenBank/DDBJ databases">
        <title>Whole genome sequence of Eschrichtius robustus ER-17-0199.</title>
        <authorList>
            <person name="Bruniche-Olsen A."/>
            <person name="Black A.N."/>
            <person name="Fields C.J."/>
            <person name="Walden K."/>
            <person name="Dewoody J.A."/>
        </authorList>
    </citation>
    <scope>NUCLEOTIDE SEQUENCE [LARGE SCALE GENOMIC DNA]</scope>
    <source>
        <strain evidence="10">ER-17-0199</strain>
        <tissue evidence="10">Blubber</tissue>
    </source>
</reference>
<keyword evidence="7 9" id="KW-0333">Golgi apparatus</keyword>
<dbReference type="EMBL" id="JAIQCJ010002252">
    <property type="protein sequence ID" value="KAJ8778216.1"/>
    <property type="molecule type" value="Genomic_DNA"/>
</dbReference>
<evidence type="ECO:0000313" key="11">
    <source>
        <dbReference type="EMBL" id="KAJ8791332.1"/>
    </source>
</evidence>
<keyword evidence="6" id="KW-1133">Transmembrane helix</keyword>
<evidence type="ECO:0000256" key="8">
    <source>
        <dbReference type="ARBA" id="ARBA00023136"/>
    </source>
</evidence>
<dbReference type="EMBL" id="JAIQCJ010001301">
    <property type="protein sequence ID" value="KAJ8791332.1"/>
    <property type="molecule type" value="Genomic_DNA"/>
</dbReference>
<dbReference type="EC" id="2.4.1.-" evidence="9"/>
<organism evidence="10 12">
    <name type="scientific">Eschrichtius robustus</name>
    <name type="common">California gray whale</name>
    <name type="synonym">Eschrichtius gibbosus</name>
    <dbReference type="NCBI Taxonomy" id="9764"/>
    <lineage>
        <taxon>Eukaryota</taxon>
        <taxon>Metazoa</taxon>
        <taxon>Chordata</taxon>
        <taxon>Craniata</taxon>
        <taxon>Vertebrata</taxon>
        <taxon>Euteleostomi</taxon>
        <taxon>Mammalia</taxon>
        <taxon>Eutheria</taxon>
        <taxon>Laurasiatheria</taxon>
        <taxon>Artiodactyla</taxon>
        <taxon>Whippomorpha</taxon>
        <taxon>Cetacea</taxon>
        <taxon>Mysticeti</taxon>
        <taxon>Eschrichtiidae</taxon>
        <taxon>Eschrichtius</taxon>
    </lineage>
</organism>
<dbReference type="InterPro" id="IPR008428">
    <property type="entry name" value="Chond_GalNAc"/>
</dbReference>
<comment type="subcellular location">
    <subcellularLocation>
        <location evidence="1 9">Golgi apparatus</location>
        <location evidence="1 9">Golgi stack membrane</location>
        <topology evidence="1 9">Single-pass type II membrane protein</topology>
    </subcellularLocation>
</comment>
<evidence type="ECO:0000256" key="6">
    <source>
        <dbReference type="ARBA" id="ARBA00022989"/>
    </source>
</evidence>
<keyword evidence="8" id="KW-0472">Membrane</keyword>
<comment type="similarity">
    <text evidence="2 9">Belongs to the chondroitin N-acetylgalactosaminyltransferase family.</text>
</comment>
<dbReference type="GO" id="GO:0047238">
    <property type="term" value="F:glucuronosyl-N-acetylgalactosaminyl-proteoglycan 4-beta-N-acetylgalactosaminyltransferase activity"/>
    <property type="evidence" value="ECO:0007669"/>
    <property type="project" value="TreeGrafter"/>
</dbReference>